<accession>A0A7W6K1S9</accession>
<sequence length="49" mass="5522">MAEDPVHSDSQALRKYLSRLLTANHSERPFYKKKTPGEPGVSAIPRRDA</sequence>
<protein>
    <submittedName>
        <fullName evidence="2">Uncharacterized protein</fullName>
    </submittedName>
</protein>
<feature type="region of interest" description="Disordered" evidence="1">
    <location>
        <begin position="26"/>
        <end position="49"/>
    </location>
</feature>
<comment type="caution">
    <text evidence="2">The sequence shown here is derived from an EMBL/GenBank/DDBJ whole genome shotgun (WGS) entry which is preliminary data.</text>
</comment>
<proteinExistence type="predicted"/>
<gene>
    <name evidence="2" type="ORF">GGQ66_001219</name>
</gene>
<evidence type="ECO:0000313" key="3">
    <source>
        <dbReference type="Proteomes" id="UP000584824"/>
    </source>
</evidence>
<evidence type="ECO:0000313" key="2">
    <source>
        <dbReference type="EMBL" id="MBB4102676.1"/>
    </source>
</evidence>
<reference evidence="2 3" key="1">
    <citation type="submission" date="2020-08" db="EMBL/GenBank/DDBJ databases">
        <title>Genomic Encyclopedia of Type Strains, Phase IV (KMG-IV): sequencing the most valuable type-strain genomes for metagenomic binning, comparative biology and taxonomic classification.</title>
        <authorList>
            <person name="Goeker M."/>
        </authorList>
    </citation>
    <scope>NUCLEOTIDE SEQUENCE [LARGE SCALE GENOMIC DNA]</scope>
    <source>
        <strain evidence="2 3">DSM 26385</strain>
    </source>
</reference>
<dbReference type="AlphaFoldDB" id="A0A7W6K1S9"/>
<dbReference type="EMBL" id="JACIDU010000004">
    <property type="protein sequence ID" value="MBB4102676.1"/>
    <property type="molecule type" value="Genomic_DNA"/>
</dbReference>
<keyword evidence="3" id="KW-1185">Reference proteome</keyword>
<organism evidence="2 3">
    <name type="scientific">Allorhizobium borbori</name>
    <dbReference type="NCBI Taxonomy" id="485907"/>
    <lineage>
        <taxon>Bacteria</taxon>
        <taxon>Pseudomonadati</taxon>
        <taxon>Pseudomonadota</taxon>
        <taxon>Alphaproteobacteria</taxon>
        <taxon>Hyphomicrobiales</taxon>
        <taxon>Rhizobiaceae</taxon>
        <taxon>Rhizobium/Agrobacterium group</taxon>
        <taxon>Allorhizobium</taxon>
    </lineage>
</organism>
<evidence type="ECO:0000256" key="1">
    <source>
        <dbReference type="SAM" id="MobiDB-lite"/>
    </source>
</evidence>
<dbReference type="Proteomes" id="UP000584824">
    <property type="component" value="Unassembled WGS sequence"/>
</dbReference>
<name>A0A7W6K1S9_9HYPH</name>